<dbReference type="Gene3D" id="3.40.50.300">
    <property type="entry name" value="P-loop containing nucleotide triphosphate hydrolases"/>
    <property type="match status" value="1"/>
</dbReference>
<comment type="caution">
    <text evidence="1">The sequence shown here is derived from an EMBL/GenBank/DDBJ whole genome shotgun (WGS) entry which is preliminary data.</text>
</comment>
<accession>A0A8H4KNH2</accession>
<keyword evidence="1" id="KW-0067">ATP-binding</keyword>
<gene>
    <name evidence="1" type="ORF">F53441_4329</name>
</gene>
<dbReference type="OrthoDB" id="5103492at2759"/>
<keyword evidence="1" id="KW-0378">Hydrolase</keyword>
<organism evidence="1 2">
    <name type="scientific">Fusarium austroafricanum</name>
    <dbReference type="NCBI Taxonomy" id="2364996"/>
    <lineage>
        <taxon>Eukaryota</taxon>
        <taxon>Fungi</taxon>
        <taxon>Dikarya</taxon>
        <taxon>Ascomycota</taxon>
        <taxon>Pezizomycotina</taxon>
        <taxon>Sordariomycetes</taxon>
        <taxon>Hypocreomycetidae</taxon>
        <taxon>Hypocreales</taxon>
        <taxon>Nectriaceae</taxon>
        <taxon>Fusarium</taxon>
        <taxon>Fusarium concolor species complex</taxon>
    </lineage>
</organism>
<keyword evidence="2" id="KW-1185">Reference proteome</keyword>
<sequence length="393" mass="44516">MGSNVVKPLLGQIYTRRTIRTGLRLPGGKIVFPSESMLPVMVSVEEFWYPEVDSLAPKVKEAGKMYADNLFVLSEDSLQERSQNINQPDFSQDSSQEAHMNFGEHRAGVITTFDPRTIPMLRGEKPAFHVDKVALINAFSELANELPLTSSRKRNQAAIASGGLGLGRGVSHLHKLINETENGALHYIYDCNQVDPDLPAPTDRSSFVRWLCAKSPTFVRALQHLEFFVGEQNKRALLVVDTPWIQIFVVSTLTHFGYNVATVPAEDSNADRIYILDQWNDSSVPLNCFVANVNTMSVDVNLYHACQIGLVLNWHLSATVMEQHMFRLHRLGKEEIVKWFLLKTANSYHDNLERLVVQRWMVTASTQCGLPGWLQYESLEICLCEVMNEEWKH</sequence>
<reference evidence="1" key="1">
    <citation type="submission" date="2020-01" db="EMBL/GenBank/DDBJ databases">
        <title>Identification and distribution of gene clusters putatively required for synthesis of sphingolipid metabolism inhibitors in phylogenetically diverse species of the filamentous fungus Fusarium.</title>
        <authorList>
            <person name="Kim H.-S."/>
            <person name="Busman M."/>
            <person name="Brown D.W."/>
            <person name="Divon H."/>
            <person name="Uhlig S."/>
            <person name="Proctor R.H."/>
        </authorList>
    </citation>
    <scope>NUCLEOTIDE SEQUENCE</scope>
    <source>
        <strain evidence="1">NRRL 53441</strain>
    </source>
</reference>
<keyword evidence="1" id="KW-0547">Nucleotide-binding</keyword>
<protein>
    <submittedName>
        <fullName evidence="1">Snf2 family helicase</fullName>
    </submittedName>
</protein>
<name>A0A8H4KNH2_9HYPO</name>
<dbReference type="EMBL" id="JAADJG010000168">
    <property type="protein sequence ID" value="KAF4452903.1"/>
    <property type="molecule type" value="Genomic_DNA"/>
</dbReference>
<proteinExistence type="predicted"/>
<dbReference type="SUPFAM" id="SSF52540">
    <property type="entry name" value="P-loop containing nucleoside triphosphate hydrolases"/>
    <property type="match status" value="1"/>
</dbReference>
<evidence type="ECO:0000313" key="2">
    <source>
        <dbReference type="Proteomes" id="UP000605986"/>
    </source>
</evidence>
<keyword evidence="1" id="KW-0347">Helicase</keyword>
<evidence type="ECO:0000313" key="1">
    <source>
        <dbReference type="EMBL" id="KAF4452903.1"/>
    </source>
</evidence>
<dbReference type="InterPro" id="IPR027417">
    <property type="entry name" value="P-loop_NTPase"/>
</dbReference>
<dbReference type="AlphaFoldDB" id="A0A8H4KNH2"/>
<dbReference type="GO" id="GO:0004386">
    <property type="term" value="F:helicase activity"/>
    <property type="evidence" value="ECO:0007669"/>
    <property type="project" value="UniProtKB-KW"/>
</dbReference>
<dbReference type="Proteomes" id="UP000605986">
    <property type="component" value="Unassembled WGS sequence"/>
</dbReference>